<dbReference type="InParanoid" id="A0A151GE11"/>
<evidence type="ECO:0000313" key="1">
    <source>
        <dbReference type="EMBL" id="KYK55313.1"/>
    </source>
</evidence>
<proteinExistence type="predicted"/>
<gene>
    <name evidence="1" type="ORF">DCS_07276</name>
</gene>
<sequence length="96" mass="10919">METGDEMRNHCFLICRQPSRLNQGWEVDQAMNILGTQLSWQVNAQCWRFMGKEHQLFPFPVLVGGAFDGVHGLHHALGRYPGRKGLHLDDAESNTD</sequence>
<keyword evidence="2" id="KW-1185">Reference proteome</keyword>
<comment type="caution">
    <text evidence="1">The sequence shown here is derived from an EMBL/GenBank/DDBJ whole genome shotgun (WGS) entry which is preliminary data.</text>
</comment>
<accession>A0A151GE11</accession>
<protein>
    <submittedName>
        <fullName evidence="1">Uncharacterized protein</fullName>
    </submittedName>
</protein>
<evidence type="ECO:0000313" key="2">
    <source>
        <dbReference type="Proteomes" id="UP000076580"/>
    </source>
</evidence>
<reference evidence="1 2" key="1">
    <citation type="journal article" date="2016" name="Sci. Rep.">
        <title>Insights into Adaptations to a Near-Obligate Nematode Endoparasitic Lifestyle from the Finished Genome of Drechmeria coniospora.</title>
        <authorList>
            <person name="Zhang L."/>
            <person name="Zhou Z."/>
            <person name="Guo Q."/>
            <person name="Fokkens L."/>
            <person name="Miskei M."/>
            <person name="Pocsi I."/>
            <person name="Zhang W."/>
            <person name="Chen M."/>
            <person name="Wang L."/>
            <person name="Sun Y."/>
            <person name="Donzelli B.G."/>
            <person name="Gibson D.M."/>
            <person name="Nelson D.R."/>
            <person name="Luo J.G."/>
            <person name="Rep M."/>
            <person name="Liu H."/>
            <person name="Yang S."/>
            <person name="Wang J."/>
            <person name="Krasnoff S.B."/>
            <person name="Xu Y."/>
            <person name="Molnar I."/>
            <person name="Lin M."/>
        </authorList>
    </citation>
    <scope>NUCLEOTIDE SEQUENCE [LARGE SCALE GENOMIC DNA]</scope>
    <source>
        <strain evidence="1 2">ARSEF 6962</strain>
    </source>
</reference>
<dbReference type="EMBL" id="LAYC01000003">
    <property type="protein sequence ID" value="KYK55313.1"/>
    <property type="molecule type" value="Genomic_DNA"/>
</dbReference>
<dbReference type="GeneID" id="63719919"/>
<name>A0A151GE11_DRECN</name>
<dbReference type="AlphaFoldDB" id="A0A151GE11"/>
<dbReference type="RefSeq" id="XP_040654665.1">
    <property type="nucleotide sequence ID" value="XM_040804561.1"/>
</dbReference>
<organism evidence="1 2">
    <name type="scientific">Drechmeria coniospora</name>
    <name type="common">Nematophagous fungus</name>
    <name type="synonym">Meria coniospora</name>
    <dbReference type="NCBI Taxonomy" id="98403"/>
    <lineage>
        <taxon>Eukaryota</taxon>
        <taxon>Fungi</taxon>
        <taxon>Dikarya</taxon>
        <taxon>Ascomycota</taxon>
        <taxon>Pezizomycotina</taxon>
        <taxon>Sordariomycetes</taxon>
        <taxon>Hypocreomycetidae</taxon>
        <taxon>Hypocreales</taxon>
        <taxon>Ophiocordycipitaceae</taxon>
        <taxon>Drechmeria</taxon>
    </lineage>
</organism>
<dbReference type="Proteomes" id="UP000076580">
    <property type="component" value="Chromosome 03"/>
</dbReference>